<dbReference type="AlphaFoldDB" id="A0A363ULF0"/>
<dbReference type="EMBL" id="QEQK01000006">
    <property type="protein sequence ID" value="PWN56245.1"/>
    <property type="molecule type" value="Genomic_DNA"/>
</dbReference>
<dbReference type="Pfam" id="PF12625">
    <property type="entry name" value="Arabinose_bd"/>
    <property type="match status" value="1"/>
</dbReference>
<dbReference type="OrthoDB" id="6816069at2"/>
<dbReference type="Pfam" id="PF12833">
    <property type="entry name" value="HTH_18"/>
    <property type="match status" value="1"/>
</dbReference>
<evidence type="ECO:0000256" key="2">
    <source>
        <dbReference type="ARBA" id="ARBA00023125"/>
    </source>
</evidence>
<keyword evidence="1" id="KW-0805">Transcription regulation</keyword>
<name>A0A363ULF0_9GAMM</name>
<evidence type="ECO:0000256" key="1">
    <source>
        <dbReference type="ARBA" id="ARBA00023015"/>
    </source>
</evidence>
<comment type="caution">
    <text evidence="5">The sequence shown here is derived from an EMBL/GenBank/DDBJ whole genome shotgun (WGS) entry which is preliminary data.</text>
</comment>
<keyword evidence="2" id="KW-0238">DNA-binding</keyword>
<reference evidence="5 6" key="1">
    <citation type="submission" date="2018-05" db="EMBL/GenBank/DDBJ databases">
        <title>Abyssibacter profundi OUC007T gen. nov., sp. nov, a marine bacterium isolated from seawater of the Mariana Trench.</title>
        <authorList>
            <person name="Zhou S."/>
        </authorList>
    </citation>
    <scope>NUCLEOTIDE SEQUENCE [LARGE SCALE GENOMIC DNA]</scope>
    <source>
        <strain evidence="5 6">OUC007</strain>
    </source>
</reference>
<keyword evidence="3" id="KW-0804">Transcription</keyword>
<dbReference type="GO" id="GO:0003700">
    <property type="term" value="F:DNA-binding transcription factor activity"/>
    <property type="evidence" value="ECO:0007669"/>
    <property type="project" value="InterPro"/>
</dbReference>
<dbReference type="GO" id="GO:0005829">
    <property type="term" value="C:cytosol"/>
    <property type="evidence" value="ECO:0007669"/>
    <property type="project" value="TreeGrafter"/>
</dbReference>
<dbReference type="Proteomes" id="UP000251800">
    <property type="component" value="Unassembled WGS sequence"/>
</dbReference>
<dbReference type="Gene3D" id="1.10.10.60">
    <property type="entry name" value="Homeodomain-like"/>
    <property type="match status" value="1"/>
</dbReference>
<sequence>MSTLFRAAGMRGLAELLVELKQPVEPLMQRFGIPLTALDDDDLRISLVAYAQLLEHVAGAADCPDLGLRMAERQDIGILGPLAIAMQNANTMGDALRICLGYMHTHSPAIRLSMHPGVPKAGMIALRLLLVAPSWLPHRQVMEQCVADLLHFIQWLAQAPVPLVQVHMPHPPAAPASRYAQVFGPALTFEEPHAELILPDHFLDTTLQGASEELQRLSLEYLQLAFHPDQQTLTEQVESVLRRTLSTSLGRRDVIARLLDIHPRTLQRRLAAEGQRYQDILDSVRREQALQWLTETDEPLVQVAGQLGLADQTVLCRNCRRWFERSPTQLRQQGGR</sequence>
<dbReference type="InterPro" id="IPR009057">
    <property type="entry name" value="Homeodomain-like_sf"/>
</dbReference>
<dbReference type="InterPro" id="IPR032687">
    <property type="entry name" value="AraC-type_N"/>
</dbReference>
<protein>
    <submittedName>
        <fullName evidence="5">AraC family transcriptional regulator</fullName>
    </submittedName>
</protein>
<dbReference type="SMART" id="SM00342">
    <property type="entry name" value="HTH_ARAC"/>
    <property type="match status" value="1"/>
</dbReference>
<evidence type="ECO:0000313" key="5">
    <source>
        <dbReference type="EMBL" id="PWN56245.1"/>
    </source>
</evidence>
<accession>A0A363ULF0</accession>
<evidence type="ECO:0000313" key="6">
    <source>
        <dbReference type="Proteomes" id="UP000251800"/>
    </source>
</evidence>
<organism evidence="5 6">
    <name type="scientific">Abyssibacter profundi</name>
    <dbReference type="NCBI Taxonomy" id="2182787"/>
    <lineage>
        <taxon>Bacteria</taxon>
        <taxon>Pseudomonadati</taxon>
        <taxon>Pseudomonadota</taxon>
        <taxon>Gammaproteobacteria</taxon>
        <taxon>Chromatiales</taxon>
        <taxon>Oceanococcaceae</taxon>
        <taxon>Abyssibacter</taxon>
    </lineage>
</organism>
<feature type="domain" description="HTH araC/xylS-type" evidence="4">
    <location>
        <begin position="235"/>
        <end position="333"/>
    </location>
</feature>
<dbReference type="SUPFAM" id="SSF46689">
    <property type="entry name" value="Homeodomain-like"/>
    <property type="match status" value="1"/>
</dbReference>
<gene>
    <name evidence="5" type="ORF">DEH80_08205</name>
</gene>
<evidence type="ECO:0000256" key="3">
    <source>
        <dbReference type="ARBA" id="ARBA00023163"/>
    </source>
</evidence>
<dbReference type="InterPro" id="IPR018060">
    <property type="entry name" value="HTH_AraC"/>
</dbReference>
<proteinExistence type="predicted"/>
<dbReference type="RefSeq" id="WP_109720016.1">
    <property type="nucleotide sequence ID" value="NZ_QEQK01000006.1"/>
</dbReference>
<dbReference type="PANTHER" id="PTHR47894:SF4">
    <property type="entry name" value="HTH-TYPE TRANSCRIPTIONAL REGULATOR GADX"/>
    <property type="match status" value="1"/>
</dbReference>
<dbReference type="PROSITE" id="PS01124">
    <property type="entry name" value="HTH_ARAC_FAMILY_2"/>
    <property type="match status" value="1"/>
</dbReference>
<dbReference type="PANTHER" id="PTHR47894">
    <property type="entry name" value="HTH-TYPE TRANSCRIPTIONAL REGULATOR GADX"/>
    <property type="match status" value="1"/>
</dbReference>
<evidence type="ECO:0000259" key="4">
    <source>
        <dbReference type="PROSITE" id="PS01124"/>
    </source>
</evidence>
<dbReference type="GO" id="GO:0000976">
    <property type="term" value="F:transcription cis-regulatory region binding"/>
    <property type="evidence" value="ECO:0007669"/>
    <property type="project" value="TreeGrafter"/>
</dbReference>
<keyword evidence="6" id="KW-1185">Reference proteome</keyword>